<gene>
    <name evidence="1" type="ORF">JCM19231_2418</name>
</gene>
<reference evidence="1 2" key="1">
    <citation type="submission" date="2015-01" db="EMBL/GenBank/DDBJ databases">
        <title>Vibrio sp. C1 JCM 19231 whole genome shotgun sequence.</title>
        <authorList>
            <person name="Sawabe T."/>
            <person name="Meirelles P."/>
            <person name="Feng G."/>
            <person name="Sayaka M."/>
            <person name="Hattori M."/>
            <person name="Ohkuma M."/>
        </authorList>
    </citation>
    <scope>NUCLEOTIDE SEQUENCE [LARGE SCALE GENOMIC DNA]</scope>
    <source>
        <strain evidence="2">JCM 19231</strain>
    </source>
</reference>
<sequence>MAAVSIAGAGGTDGGLGVSIGGAETENNIGTSGNRLGVTASVIDSGIDTTGDISVTSTADLDIDAGVGAGSAAIAAAGSGVGIAASGSGAGGYNEIYSNVDAYIDNSSNQTIKGSSLTLSASNISDIDADVGAATIAAGFGSGGAAAITVGVALARNDVDNNTRAYVAGAAVELGSGALEIDASTDNTINSLSVAASLGVAFGSGGGIAVSGAGANSMNSIGGDTLAYLDGADVESAGNVSVDAENISDITARVASVSVSGGGGSGGGVGVSIGASVSENEIGTSGDSLRVASYIQDSTVEATGDLTLNANGQMTILLAWVLAVWQLRAVPVAV</sequence>
<protein>
    <submittedName>
        <fullName evidence="1">YapH protein</fullName>
    </submittedName>
</protein>
<dbReference type="NCBIfam" id="NF012206">
    <property type="entry name" value="LktA_tand_53"/>
    <property type="match status" value="4"/>
</dbReference>
<dbReference type="AlphaFoldDB" id="A0A0B8NXH4"/>
<dbReference type="EMBL" id="BBRZ01000098">
    <property type="protein sequence ID" value="GAM58676.1"/>
    <property type="molecule type" value="Genomic_DNA"/>
</dbReference>
<evidence type="ECO:0000313" key="2">
    <source>
        <dbReference type="Proteomes" id="UP000031671"/>
    </source>
</evidence>
<accession>A0A0B8NXH4</accession>
<dbReference type="Proteomes" id="UP000031671">
    <property type="component" value="Unassembled WGS sequence"/>
</dbReference>
<comment type="caution">
    <text evidence="1">The sequence shown here is derived from an EMBL/GenBank/DDBJ whole genome shotgun (WGS) entry which is preliminary data.</text>
</comment>
<evidence type="ECO:0000313" key="1">
    <source>
        <dbReference type="EMBL" id="GAM58676.1"/>
    </source>
</evidence>
<proteinExistence type="predicted"/>
<name>A0A0B8NXH4_9VIBR</name>
<organism evidence="1 2">
    <name type="scientific">Vibrio ishigakensis</name>
    <dbReference type="NCBI Taxonomy" id="1481914"/>
    <lineage>
        <taxon>Bacteria</taxon>
        <taxon>Pseudomonadati</taxon>
        <taxon>Pseudomonadota</taxon>
        <taxon>Gammaproteobacteria</taxon>
        <taxon>Vibrionales</taxon>
        <taxon>Vibrionaceae</taxon>
        <taxon>Vibrio</taxon>
    </lineage>
</organism>
<dbReference type="InterPro" id="IPR047881">
    <property type="entry name" value="LktA_repeat"/>
</dbReference>
<reference evidence="1 2" key="2">
    <citation type="submission" date="2015-01" db="EMBL/GenBank/DDBJ databases">
        <authorList>
            <consortium name="NBRP consortium"/>
            <person name="Sawabe T."/>
            <person name="Meirelles P."/>
            <person name="Feng G."/>
            <person name="Sayaka M."/>
            <person name="Hattori M."/>
            <person name="Ohkuma M."/>
        </authorList>
    </citation>
    <scope>NUCLEOTIDE SEQUENCE [LARGE SCALE GENOMIC DNA]</scope>
    <source>
        <strain evidence="2">JCM 19231</strain>
    </source>
</reference>
<keyword evidence="2" id="KW-1185">Reference proteome</keyword>